<dbReference type="InterPro" id="IPR036378">
    <property type="entry name" value="FAS1_dom_sf"/>
</dbReference>
<evidence type="ECO:0000313" key="3">
    <source>
        <dbReference type="EMBL" id="KAL3815579.1"/>
    </source>
</evidence>
<keyword evidence="1" id="KW-0812">Transmembrane</keyword>
<sequence>HRHRSIAKPSPTNHTNTLNISTTSQLRPRRGRQSYKYASMSLRRLSFTISVAVAAQSSIGAAAESTAAKSIYNIVNSTEYLITLVAALNAIQGYDRSGTGLVDVLSGERAFTLFAPTDDAFAALPAEKLDSWLKPENVGELDQILRYHVWPDIISEDCGGCNTNVADVLTLSGDSVHIHTTNSRTMVNEAYVIGAYSASNGVIQVIDTVLFPHSSKTNHDNSFSTVCTIRLGYTCYSGMVVCLNVLCLVGLLGCIKRFVYRMNHYNSAGTHDDPLLTETA</sequence>
<dbReference type="Pfam" id="PF02469">
    <property type="entry name" value="Fasciclin"/>
    <property type="match status" value="1"/>
</dbReference>
<proteinExistence type="predicted"/>
<dbReference type="InterPro" id="IPR050904">
    <property type="entry name" value="Adhesion/Biosynth-related"/>
</dbReference>
<dbReference type="EMBL" id="JALLPB020000192">
    <property type="protein sequence ID" value="KAL3815579.1"/>
    <property type="molecule type" value="Genomic_DNA"/>
</dbReference>
<evidence type="ECO:0000313" key="4">
    <source>
        <dbReference type="Proteomes" id="UP001530377"/>
    </source>
</evidence>
<accession>A0ABD3RSC8</accession>
<evidence type="ECO:0000259" key="2">
    <source>
        <dbReference type="PROSITE" id="PS50213"/>
    </source>
</evidence>
<dbReference type="PANTHER" id="PTHR10900:SF77">
    <property type="entry name" value="FI19380P1"/>
    <property type="match status" value="1"/>
</dbReference>
<dbReference type="SUPFAM" id="SSF82153">
    <property type="entry name" value="FAS1 domain"/>
    <property type="match status" value="1"/>
</dbReference>
<dbReference type="PROSITE" id="PS50213">
    <property type="entry name" value="FAS1"/>
    <property type="match status" value="1"/>
</dbReference>
<dbReference type="Gene3D" id="2.30.180.10">
    <property type="entry name" value="FAS1 domain"/>
    <property type="match status" value="1"/>
</dbReference>
<feature type="domain" description="FAS1" evidence="2">
    <location>
        <begin position="68"/>
        <end position="210"/>
    </location>
</feature>
<feature type="non-terminal residue" evidence="3">
    <location>
        <position position="1"/>
    </location>
</feature>
<dbReference type="SMART" id="SM00554">
    <property type="entry name" value="FAS1"/>
    <property type="match status" value="1"/>
</dbReference>
<protein>
    <recommendedName>
        <fullName evidence="2">FAS1 domain-containing protein</fullName>
    </recommendedName>
</protein>
<gene>
    <name evidence="3" type="ORF">ACHAXA_000311</name>
</gene>
<keyword evidence="1" id="KW-0472">Membrane</keyword>
<feature type="transmembrane region" description="Helical" evidence="1">
    <location>
        <begin position="236"/>
        <end position="255"/>
    </location>
</feature>
<dbReference type="InterPro" id="IPR000782">
    <property type="entry name" value="FAS1_domain"/>
</dbReference>
<comment type="caution">
    <text evidence="3">The sequence shown here is derived from an EMBL/GenBank/DDBJ whole genome shotgun (WGS) entry which is preliminary data.</text>
</comment>
<organism evidence="3 4">
    <name type="scientific">Cyclostephanos tholiformis</name>
    <dbReference type="NCBI Taxonomy" id="382380"/>
    <lineage>
        <taxon>Eukaryota</taxon>
        <taxon>Sar</taxon>
        <taxon>Stramenopiles</taxon>
        <taxon>Ochrophyta</taxon>
        <taxon>Bacillariophyta</taxon>
        <taxon>Coscinodiscophyceae</taxon>
        <taxon>Thalassiosirophycidae</taxon>
        <taxon>Stephanodiscales</taxon>
        <taxon>Stephanodiscaceae</taxon>
        <taxon>Cyclostephanos</taxon>
    </lineage>
</organism>
<reference evidence="3 4" key="1">
    <citation type="submission" date="2024-10" db="EMBL/GenBank/DDBJ databases">
        <title>Updated reference genomes for cyclostephanoid diatoms.</title>
        <authorList>
            <person name="Roberts W.R."/>
            <person name="Alverson A.J."/>
        </authorList>
    </citation>
    <scope>NUCLEOTIDE SEQUENCE [LARGE SCALE GENOMIC DNA]</scope>
    <source>
        <strain evidence="3 4">AJA228-03</strain>
    </source>
</reference>
<evidence type="ECO:0000256" key="1">
    <source>
        <dbReference type="SAM" id="Phobius"/>
    </source>
</evidence>
<dbReference type="AlphaFoldDB" id="A0ABD3RSC8"/>
<keyword evidence="1" id="KW-1133">Transmembrane helix</keyword>
<name>A0ABD3RSC8_9STRA</name>
<dbReference type="Proteomes" id="UP001530377">
    <property type="component" value="Unassembled WGS sequence"/>
</dbReference>
<dbReference type="PANTHER" id="PTHR10900">
    <property type="entry name" value="PERIOSTIN-RELATED"/>
    <property type="match status" value="1"/>
</dbReference>
<keyword evidence="4" id="KW-1185">Reference proteome</keyword>